<dbReference type="Proteomes" id="UP000222542">
    <property type="component" value="Unassembled WGS sequence"/>
</dbReference>
<dbReference type="PANTHER" id="PTHR15140:SF33">
    <property type="entry name" value="LATE BLIGHT RESISTANCE PROTEIN HOMOLOG R1A-3 ISOFORM X1"/>
    <property type="match status" value="1"/>
</dbReference>
<dbReference type="Gramene" id="PHT57613">
    <property type="protein sequence ID" value="PHT57613"/>
    <property type="gene ID" value="T459_35416"/>
</dbReference>
<keyword evidence="2" id="KW-1185">Reference proteome</keyword>
<dbReference type="AlphaFoldDB" id="A0A2G2XJC6"/>
<sequence length="137" mass="15848">MGFACCGEGEEWHPIVMGFNRLKILLIEHSFLKYWKATDDNFPVLERLVLINCKCLKEIPIEFAEIHSLQLIEVDLCLIELGESAARIRQQQQDLGNNPLDVRISHPRGLLTYYFITLFFRRAPDLLFHHPVLQAGS</sequence>
<organism evidence="1 2">
    <name type="scientific">Capsicum annuum</name>
    <name type="common">Capsicum pepper</name>
    <dbReference type="NCBI Taxonomy" id="4072"/>
    <lineage>
        <taxon>Eukaryota</taxon>
        <taxon>Viridiplantae</taxon>
        <taxon>Streptophyta</taxon>
        <taxon>Embryophyta</taxon>
        <taxon>Tracheophyta</taxon>
        <taxon>Spermatophyta</taxon>
        <taxon>Magnoliopsida</taxon>
        <taxon>eudicotyledons</taxon>
        <taxon>Gunneridae</taxon>
        <taxon>Pentapetalae</taxon>
        <taxon>asterids</taxon>
        <taxon>lamiids</taxon>
        <taxon>Solanales</taxon>
        <taxon>Solanaceae</taxon>
        <taxon>Solanoideae</taxon>
        <taxon>Capsiceae</taxon>
        <taxon>Capsicum</taxon>
    </lineage>
</organism>
<dbReference type="Gene3D" id="3.80.10.10">
    <property type="entry name" value="Ribonuclease Inhibitor"/>
    <property type="match status" value="1"/>
</dbReference>
<comment type="caution">
    <text evidence="1">The sequence shown here is derived from an EMBL/GenBank/DDBJ whole genome shotgun (WGS) entry which is preliminary data.</text>
</comment>
<evidence type="ECO:0000313" key="1">
    <source>
        <dbReference type="EMBL" id="PHT57613.1"/>
    </source>
</evidence>
<evidence type="ECO:0000313" key="2">
    <source>
        <dbReference type="Proteomes" id="UP000222542"/>
    </source>
</evidence>
<proteinExistence type="predicted"/>
<gene>
    <name evidence="1" type="ORF">T459_35416</name>
</gene>
<reference evidence="1 2" key="2">
    <citation type="journal article" date="2017" name="Genome Biol.">
        <title>New reference genome sequences of hot pepper reveal the massive evolution of plant disease-resistance genes by retroduplication.</title>
        <authorList>
            <person name="Kim S."/>
            <person name="Park J."/>
            <person name="Yeom S.I."/>
            <person name="Kim Y.M."/>
            <person name="Seo E."/>
            <person name="Kim K.T."/>
            <person name="Kim M.S."/>
            <person name="Lee J.M."/>
            <person name="Cheong K."/>
            <person name="Shin H.S."/>
            <person name="Kim S.B."/>
            <person name="Han K."/>
            <person name="Lee J."/>
            <person name="Park M."/>
            <person name="Lee H.A."/>
            <person name="Lee H.Y."/>
            <person name="Lee Y."/>
            <person name="Oh S."/>
            <person name="Lee J.H."/>
            <person name="Choi E."/>
            <person name="Choi E."/>
            <person name="Lee S.E."/>
            <person name="Jeon J."/>
            <person name="Kim H."/>
            <person name="Choi G."/>
            <person name="Song H."/>
            <person name="Lee J."/>
            <person name="Lee S.C."/>
            <person name="Kwon J.K."/>
            <person name="Lee H.Y."/>
            <person name="Koo N."/>
            <person name="Hong Y."/>
            <person name="Kim R.W."/>
            <person name="Kang W.H."/>
            <person name="Huh J.H."/>
            <person name="Kang B.C."/>
            <person name="Yang T.J."/>
            <person name="Lee Y.H."/>
            <person name="Bennetzen J.L."/>
            <person name="Choi D."/>
        </authorList>
    </citation>
    <scope>NUCLEOTIDE SEQUENCE [LARGE SCALE GENOMIC DNA]</scope>
    <source>
        <strain evidence="2">cv. CM334</strain>
    </source>
</reference>
<dbReference type="InterPro" id="IPR032675">
    <property type="entry name" value="LRR_dom_sf"/>
</dbReference>
<name>A0A2G2XJC6_CAPAN</name>
<reference evidence="1 2" key="1">
    <citation type="journal article" date="2014" name="Nat. Genet.">
        <title>Genome sequence of the hot pepper provides insights into the evolution of pungency in Capsicum species.</title>
        <authorList>
            <person name="Kim S."/>
            <person name="Park M."/>
            <person name="Yeom S.I."/>
            <person name="Kim Y.M."/>
            <person name="Lee J.M."/>
            <person name="Lee H.A."/>
            <person name="Seo E."/>
            <person name="Choi J."/>
            <person name="Cheong K."/>
            <person name="Kim K.T."/>
            <person name="Jung K."/>
            <person name="Lee G.W."/>
            <person name="Oh S.K."/>
            <person name="Bae C."/>
            <person name="Kim S.B."/>
            <person name="Lee H.Y."/>
            <person name="Kim S.Y."/>
            <person name="Kim M.S."/>
            <person name="Kang B.C."/>
            <person name="Jo Y.D."/>
            <person name="Yang H.B."/>
            <person name="Jeong H.J."/>
            <person name="Kang W.H."/>
            <person name="Kwon J.K."/>
            <person name="Shin C."/>
            <person name="Lim J.Y."/>
            <person name="Park J.H."/>
            <person name="Huh J.H."/>
            <person name="Kim J.S."/>
            <person name="Kim B.D."/>
            <person name="Cohen O."/>
            <person name="Paran I."/>
            <person name="Suh M.C."/>
            <person name="Lee S.B."/>
            <person name="Kim Y.K."/>
            <person name="Shin Y."/>
            <person name="Noh S.J."/>
            <person name="Park J."/>
            <person name="Seo Y.S."/>
            <person name="Kwon S.Y."/>
            <person name="Kim H.A."/>
            <person name="Park J.M."/>
            <person name="Kim H.J."/>
            <person name="Choi S.B."/>
            <person name="Bosland P.W."/>
            <person name="Reeves G."/>
            <person name="Jo S.H."/>
            <person name="Lee B.W."/>
            <person name="Cho H.T."/>
            <person name="Choi H.S."/>
            <person name="Lee M.S."/>
            <person name="Yu Y."/>
            <person name="Do Choi Y."/>
            <person name="Park B.S."/>
            <person name="van Deynze A."/>
            <person name="Ashrafi H."/>
            <person name="Hill T."/>
            <person name="Kim W.T."/>
            <person name="Pai H.S."/>
            <person name="Ahn H.K."/>
            <person name="Yeam I."/>
            <person name="Giovannoni J.J."/>
            <person name="Rose J.K."/>
            <person name="Sorensen I."/>
            <person name="Lee S.J."/>
            <person name="Kim R.W."/>
            <person name="Choi I.Y."/>
            <person name="Choi B.S."/>
            <person name="Lim J.S."/>
            <person name="Lee Y.H."/>
            <person name="Choi D."/>
        </authorList>
    </citation>
    <scope>NUCLEOTIDE SEQUENCE [LARGE SCALE GENOMIC DNA]</scope>
    <source>
        <strain evidence="2">cv. CM334</strain>
    </source>
</reference>
<accession>A0A2G2XJC6</accession>
<dbReference type="EMBL" id="AYRZ02001394">
    <property type="protein sequence ID" value="PHT57613.1"/>
    <property type="molecule type" value="Genomic_DNA"/>
</dbReference>
<dbReference type="PANTHER" id="PTHR15140">
    <property type="entry name" value="TUBULIN-SPECIFIC CHAPERONE E"/>
    <property type="match status" value="1"/>
</dbReference>
<protein>
    <submittedName>
        <fullName evidence="1">Uncharacterized protein</fullName>
    </submittedName>
</protein>